<feature type="compositionally biased region" description="Basic and acidic residues" evidence="1">
    <location>
        <begin position="416"/>
        <end position="427"/>
    </location>
</feature>
<gene>
    <name evidence="2" type="ORF">TSIB3V08_LOCUS6962</name>
</gene>
<proteinExistence type="predicted"/>
<accession>A0A7R9G229</accession>
<evidence type="ECO:0000256" key="1">
    <source>
        <dbReference type="SAM" id="MobiDB-lite"/>
    </source>
</evidence>
<protein>
    <submittedName>
        <fullName evidence="2">Uncharacterized protein</fullName>
    </submittedName>
</protein>
<evidence type="ECO:0000313" key="2">
    <source>
        <dbReference type="EMBL" id="CAD7262866.1"/>
    </source>
</evidence>
<reference evidence="2" key="1">
    <citation type="submission" date="2020-11" db="EMBL/GenBank/DDBJ databases">
        <authorList>
            <person name="Tran Van P."/>
        </authorList>
    </citation>
    <scope>NUCLEOTIDE SEQUENCE</scope>
</reference>
<dbReference type="AlphaFoldDB" id="A0A7R9G229"/>
<sequence length="504" mass="56672">MNINKELKEAMEKLLALTKEKYELELTLQKVRFHNQAIRLLNEILMKRKFISEMLLELIDLKQKNISHLLNLYVPKESLPVSLPHHEEMVELVKMVKTTQNLQLQKKRDDFGRKLNHLFGLVVRVPGYRSRGLGPNNVHVCCIIFWSHFSLGSGGGVPAMGWGRGRAEEPVVVVAEVVVVLAAVVDLPPVEVPDCGATPAIYAGLSTLAKLLLHRLLETLQDEVAVFNRLVIYAAQFTEWGQEPVSNVECFEPHPGCGECTYRSVCDVGDILKLTPLGTVSTEYRAFSSLPNKWVANPKLHMCLWKTATKSSGTTSFKPMASLVLTDSSQLTSDSSQLTSDSQHLELSVPKVDPNLLRLFALRTMVATVRQYKAFAIGVQREVERMAWLHNQPKYPSKSTRTDASRKNPAYWGDACRGEEPSREKSWEQPGDVSSRRFSSSRTNRRSDEPKYVVFVSLRSLPGIVGVLPLYSKNDSFKSHDMMYKSDTVPSTALLLHILSFPRV</sequence>
<organism evidence="2">
    <name type="scientific">Timema shepardi</name>
    <name type="common">Walking stick</name>
    <dbReference type="NCBI Taxonomy" id="629360"/>
    <lineage>
        <taxon>Eukaryota</taxon>
        <taxon>Metazoa</taxon>
        <taxon>Ecdysozoa</taxon>
        <taxon>Arthropoda</taxon>
        <taxon>Hexapoda</taxon>
        <taxon>Insecta</taxon>
        <taxon>Pterygota</taxon>
        <taxon>Neoptera</taxon>
        <taxon>Polyneoptera</taxon>
        <taxon>Phasmatodea</taxon>
        <taxon>Timematodea</taxon>
        <taxon>Timematoidea</taxon>
        <taxon>Timematidae</taxon>
        <taxon>Timema</taxon>
    </lineage>
</organism>
<name>A0A7R9G229_TIMSH</name>
<dbReference type="EMBL" id="OC003143">
    <property type="protein sequence ID" value="CAD7262866.1"/>
    <property type="molecule type" value="Genomic_DNA"/>
</dbReference>
<feature type="region of interest" description="Disordered" evidence="1">
    <location>
        <begin position="393"/>
        <end position="444"/>
    </location>
</feature>